<dbReference type="Pfam" id="PF00481">
    <property type="entry name" value="PP2C"/>
    <property type="match status" value="1"/>
</dbReference>
<dbReference type="SUPFAM" id="SSF81606">
    <property type="entry name" value="PP2C-like"/>
    <property type="match status" value="1"/>
</dbReference>
<feature type="compositionally biased region" description="Basic residues" evidence="1">
    <location>
        <begin position="607"/>
        <end position="621"/>
    </location>
</feature>
<organism evidence="3 4">
    <name type="scientific">Corchorus capsularis</name>
    <name type="common">Jute</name>
    <dbReference type="NCBI Taxonomy" id="210143"/>
    <lineage>
        <taxon>Eukaryota</taxon>
        <taxon>Viridiplantae</taxon>
        <taxon>Streptophyta</taxon>
        <taxon>Embryophyta</taxon>
        <taxon>Tracheophyta</taxon>
        <taxon>Spermatophyta</taxon>
        <taxon>Magnoliopsida</taxon>
        <taxon>eudicotyledons</taxon>
        <taxon>Gunneridae</taxon>
        <taxon>Pentapetalae</taxon>
        <taxon>rosids</taxon>
        <taxon>malvids</taxon>
        <taxon>Malvales</taxon>
        <taxon>Malvaceae</taxon>
        <taxon>Grewioideae</taxon>
        <taxon>Apeibeae</taxon>
        <taxon>Corchorus</taxon>
    </lineage>
</organism>
<keyword evidence="4" id="KW-1185">Reference proteome</keyword>
<dbReference type="OrthoDB" id="10264738at2759"/>
<feature type="region of interest" description="Disordered" evidence="1">
    <location>
        <begin position="995"/>
        <end position="1016"/>
    </location>
</feature>
<feature type="region of interest" description="Disordered" evidence="1">
    <location>
        <begin position="467"/>
        <end position="490"/>
    </location>
</feature>
<feature type="region of interest" description="Disordered" evidence="1">
    <location>
        <begin position="741"/>
        <end position="778"/>
    </location>
</feature>
<proteinExistence type="predicted"/>
<accession>A0A1R3HFC8</accession>
<dbReference type="CDD" id="cd00143">
    <property type="entry name" value="PP2Cc"/>
    <property type="match status" value="1"/>
</dbReference>
<dbReference type="InterPro" id="IPR001932">
    <property type="entry name" value="PPM-type_phosphatase-like_dom"/>
</dbReference>
<dbReference type="Proteomes" id="UP000188268">
    <property type="component" value="Unassembled WGS sequence"/>
</dbReference>
<feature type="compositionally biased region" description="Basic and acidic residues" evidence="1">
    <location>
        <begin position="749"/>
        <end position="778"/>
    </location>
</feature>
<feature type="compositionally biased region" description="Low complexity" evidence="1">
    <location>
        <begin position="853"/>
        <end position="867"/>
    </location>
</feature>
<evidence type="ECO:0000259" key="2">
    <source>
        <dbReference type="PROSITE" id="PS51746"/>
    </source>
</evidence>
<sequence>MGKKKEAEKERELVEGAEAKAGGVFRLDEVFQYRCRCNVFYFTHAKRPAYSSRAQQPEWISPTRDLSADDPATADAAAGGSSPNVELKDKFKSLILYHGEYGDMIVPKNGNWSMRENVILLDAVEKELKKTPLVRGDTTTRDDMFKNVFKNKVVRALAHKHKTANAYSKHFKVLANAAKTGCRKGSTFKDKDNNWREGCAVEGAVEGAEGVEPAEGLGNVAVKIYVNNAGGVFRLDEVFQYRCRCNVFYFTHAKRPAEYDDYGYNLAAGQYLAILSIGKSSSRAQQPEWISPTRDLSADNPATVDAAAGGSSPNVELKDKFKSLILYPGEYGDMIVPKNGNWSMRENDILLDAVEKELTKTPLVRGGTTTRDDLFKNVFKNEVARPLAHKHKTTNAYSKHFKVLANAAKTGCRKGAVEGAEGAEGAEPTEEAAEYDDYGYNLAAGQCLAIFSVGESSSRAQLPEWISPTSDLSADDPATADTAAGGSSPNVELKDKFKSLILYPGEYGDMIVPENGNWSMRENAILLDAVDKELKKTPLVRGGTTTRDDLFKNVFKNEVARPLAHKHKTGNAYSKHFKVLANAAKTGCRKGEGEVINPREKRQRQERQRKRNARQKKRQRQRRDLSADDPATADAAAGGSSPNVELKDKFKSLILYPGEYGDMIVPKNGNWSMRENAILLDAVEKELKKTPLVRGGTTTRDDLFKNVLKNLVARPLAHKHKTANAYSKQFKLLPNAAKTGCRKGGSYKPKGEEAKARTTEKKKRKAEEKAKAKELEKKKKDEVQPLRIRVTIGGKAVEGAVEGAEGAEPAEGLGNVAVKIYVNNCLAILSVGESSSRAQQPEWISPTRDLSADDPATADAAAGGSSPNVELKDKFKSLILYPGEYSDMIVPKNGNWSMRENDILLDAVEKELKKTPLAVEGAAEGAKGAEGAVHGAEDAEPADGVEPDMQRFLLHPCQEAAEYDDYGYNLAASQCLAIFSVGESSFRAQQPEWISPTSDLSADDPATADAAAGGSSPNVELKDKFKSLILYPGEYGDMIIPKNGNWSMRENAILLDAVEKELKKTQLVRGGTTTWDDLLKNVLKNEVARPLAHKHKTANAYSKHFKVLANATKTVIYPHWWRWGDYKPKGEEAKARMAEKKKLKGEEKAKEKEVEKKKKAEVQPLRIRITIGGKAVEGAVEGAEVAEPAEGGSDESDFDSVVVQREQIDELELWFFGVFDAQIGDGVSKYIQSHFFYKKPKESQINRKSKETMRKAYLGERAKLVTAYLGGYRAVVCGDGVAHQMSSKYHGGARRHWSRRLFPVHILVCDSSNAAAMRHPKSSELVVATEKVDSETEFIIIASTGIWDVMKNQEAVNLIRHLEDPQEAAECLTKEALTRMSKSNISCIVIRFD</sequence>
<feature type="region of interest" description="Disordered" evidence="1">
    <location>
        <begin position="53"/>
        <end position="83"/>
    </location>
</feature>
<evidence type="ECO:0000256" key="1">
    <source>
        <dbReference type="SAM" id="MobiDB-lite"/>
    </source>
</evidence>
<dbReference type="Gene3D" id="3.60.40.10">
    <property type="entry name" value="PPM-type phosphatase domain"/>
    <property type="match status" value="1"/>
</dbReference>
<feature type="region of interest" description="Disordered" evidence="1">
    <location>
        <begin position="836"/>
        <end position="867"/>
    </location>
</feature>
<dbReference type="PROSITE" id="PS51746">
    <property type="entry name" value="PPM_2"/>
    <property type="match status" value="1"/>
</dbReference>
<feature type="compositionally biased region" description="Low complexity" evidence="1">
    <location>
        <begin position="628"/>
        <end position="642"/>
    </location>
</feature>
<dbReference type="STRING" id="210143.A0A1R3HFC8"/>
<feature type="compositionally biased region" description="Low complexity" evidence="1">
    <location>
        <begin position="997"/>
        <end position="1016"/>
    </location>
</feature>
<dbReference type="GO" id="GO:0004722">
    <property type="term" value="F:protein serine/threonine phosphatase activity"/>
    <property type="evidence" value="ECO:0007669"/>
    <property type="project" value="InterPro"/>
</dbReference>
<dbReference type="Gramene" id="OMO69013">
    <property type="protein sequence ID" value="OMO69013"/>
    <property type="gene ID" value="CCACVL1_19706"/>
</dbReference>
<comment type="caution">
    <text evidence="3">The sequence shown here is derived from an EMBL/GenBank/DDBJ whole genome shotgun (WGS) entry which is preliminary data.</text>
</comment>
<feature type="domain" description="PPM-type phosphatase" evidence="2">
    <location>
        <begin position="1182"/>
        <end position="1392"/>
    </location>
</feature>
<feature type="region of interest" description="Disordered" evidence="1">
    <location>
        <begin position="588"/>
        <end position="643"/>
    </location>
</feature>
<gene>
    <name evidence="3" type="ORF">CCACVL1_19706</name>
</gene>
<evidence type="ECO:0000313" key="4">
    <source>
        <dbReference type="Proteomes" id="UP000188268"/>
    </source>
</evidence>
<feature type="compositionally biased region" description="Basic and acidic residues" evidence="1">
    <location>
        <begin position="589"/>
        <end position="606"/>
    </location>
</feature>
<name>A0A1R3HFC8_COCAP</name>
<reference evidence="3 4" key="1">
    <citation type="submission" date="2013-09" db="EMBL/GenBank/DDBJ databases">
        <title>Corchorus capsularis genome sequencing.</title>
        <authorList>
            <person name="Alam M."/>
            <person name="Haque M.S."/>
            <person name="Islam M.S."/>
            <person name="Emdad E.M."/>
            <person name="Islam M.M."/>
            <person name="Ahmed B."/>
            <person name="Halim A."/>
            <person name="Hossen Q.M.M."/>
            <person name="Hossain M.Z."/>
            <person name="Ahmed R."/>
            <person name="Khan M.M."/>
            <person name="Islam R."/>
            <person name="Rashid M.M."/>
            <person name="Khan S.A."/>
            <person name="Rahman M.S."/>
            <person name="Alam M."/>
        </authorList>
    </citation>
    <scope>NUCLEOTIDE SEQUENCE [LARGE SCALE GENOMIC DNA]</scope>
    <source>
        <strain evidence="4">cv. CVL-1</strain>
        <tissue evidence="3">Whole seedling</tissue>
    </source>
</reference>
<feature type="compositionally biased region" description="Low complexity" evidence="1">
    <location>
        <begin position="470"/>
        <end position="489"/>
    </location>
</feature>
<dbReference type="SMART" id="SM00332">
    <property type="entry name" value="PP2Cc"/>
    <property type="match status" value="1"/>
</dbReference>
<evidence type="ECO:0000313" key="3">
    <source>
        <dbReference type="EMBL" id="OMO69013.1"/>
    </source>
</evidence>
<feature type="compositionally biased region" description="Low complexity" evidence="1">
    <location>
        <begin position="69"/>
        <end position="83"/>
    </location>
</feature>
<dbReference type="InterPro" id="IPR036457">
    <property type="entry name" value="PPM-type-like_dom_sf"/>
</dbReference>
<dbReference type="EMBL" id="AWWV01012118">
    <property type="protein sequence ID" value="OMO69013.1"/>
    <property type="molecule type" value="Genomic_DNA"/>
</dbReference>
<dbReference type="PANTHER" id="PTHR47992">
    <property type="entry name" value="PROTEIN PHOSPHATASE"/>
    <property type="match status" value="1"/>
</dbReference>
<dbReference type="InterPro" id="IPR015655">
    <property type="entry name" value="PP2C"/>
</dbReference>
<protein>
    <submittedName>
        <fullName evidence="3">Phosphatase 2C (PP2C)-like protein</fullName>
    </submittedName>
</protein>